<dbReference type="SUPFAM" id="SSF54637">
    <property type="entry name" value="Thioesterase/thiol ester dehydrase-isomerase"/>
    <property type="match status" value="1"/>
</dbReference>
<dbReference type="EMBL" id="JAHYBZ010000002">
    <property type="protein sequence ID" value="MBW6397692.1"/>
    <property type="molecule type" value="Genomic_DNA"/>
</dbReference>
<dbReference type="RefSeq" id="WP_219762283.1">
    <property type="nucleotide sequence ID" value="NZ_JAHYBZ010000002.1"/>
</dbReference>
<proteinExistence type="predicted"/>
<dbReference type="Proteomes" id="UP001196565">
    <property type="component" value="Unassembled WGS sequence"/>
</dbReference>
<evidence type="ECO:0000313" key="1">
    <source>
        <dbReference type="EMBL" id="MBW6397692.1"/>
    </source>
</evidence>
<gene>
    <name evidence="1" type="ORF">KPL78_07550</name>
</gene>
<dbReference type="InterPro" id="IPR029069">
    <property type="entry name" value="HotDog_dom_sf"/>
</dbReference>
<keyword evidence="2" id="KW-1185">Reference proteome</keyword>
<evidence type="ECO:0000313" key="2">
    <source>
        <dbReference type="Proteomes" id="UP001196565"/>
    </source>
</evidence>
<dbReference type="CDD" id="cd00586">
    <property type="entry name" value="4HBT"/>
    <property type="match status" value="1"/>
</dbReference>
<sequence length="144" mass="16096">MRAPLCHVLPGWVDHYGHMNLAYYLVAFDLATDALWPSLGLGKAFREKGLGTFAAESWQAYTREVTEGAPLAFDSEVLSFDAKRLLCRHTMFHANEGWQAAENEVLYLCVDLEARRVGAWPRDVLDLFAARATGAAAKRLALKR</sequence>
<reference evidence="1 2" key="1">
    <citation type="submission" date="2021-07" db="EMBL/GenBank/DDBJ databases">
        <authorList>
            <person name="So Y."/>
        </authorList>
    </citation>
    <scope>NUCLEOTIDE SEQUENCE [LARGE SCALE GENOMIC DNA]</scope>
    <source>
        <strain evidence="1 2">HJA6</strain>
    </source>
</reference>
<accession>A0ABS7A5V9</accession>
<name>A0ABS7A5V9_9PROT</name>
<comment type="caution">
    <text evidence="1">The sequence shown here is derived from an EMBL/GenBank/DDBJ whole genome shotgun (WGS) entry which is preliminary data.</text>
</comment>
<protein>
    <submittedName>
        <fullName evidence="1">Thioesterase family protein</fullName>
    </submittedName>
</protein>
<organism evidence="1 2">
    <name type="scientific">Roseomonas alba</name>
    <dbReference type="NCBI Taxonomy" id="2846776"/>
    <lineage>
        <taxon>Bacteria</taxon>
        <taxon>Pseudomonadati</taxon>
        <taxon>Pseudomonadota</taxon>
        <taxon>Alphaproteobacteria</taxon>
        <taxon>Acetobacterales</taxon>
        <taxon>Roseomonadaceae</taxon>
        <taxon>Roseomonas</taxon>
    </lineage>
</organism>
<dbReference type="Gene3D" id="3.10.129.10">
    <property type="entry name" value="Hotdog Thioesterase"/>
    <property type="match status" value="1"/>
</dbReference>
<dbReference type="Pfam" id="PF13279">
    <property type="entry name" value="4HBT_2"/>
    <property type="match status" value="1"/>
</dbReference>